<evidence type="ECO:0000256" key="9">
    <source>
        <dbReference type="ARBA" id="ARBA00023306"/>
    </source>
</evidence>
<feature type="domain" description="Kinetochore protein Ndc80 CH" evidence="14">
    <location>
        <begin position="109"/>
        <end position="262"/>
    </location>
</feature>
<organism evidence="16 17">
    <name type="scientific">Moelleriella libera RCEF 2490</name>
    <dbReference type="NCBI Taxonomy" id="1081109"/>
    <lineage>
        <taxon>Eukaryota</taxon>
        <taxon>Fungi</taxon>
        <taxon>Dikarya</taxon>
        <taxon>Ascomycota</taxon>
        <taxon>Pezizomycotina</taxon>
        <taxon>Sordariomycetes</taxon>
        <taxon>Hypocreomycetidae</taxon>
        <taxon>Hypocreales</taxon>
        <taxon>Clavicipitaceae</taxon>
        <taxon>Moelleriella</taxon>
    </lineage>
</organism>
<evidence type="ECO:0000259" key="15">
    <source>
        <dbReference type="Pfam" id="PF24487"/>
    </source>
</evidence>
<feature type="region of interest" description="Disordered" evidence="13">
    <location>
        <begin position="1"/>
        <end position="52"/>
    </location>
</feature>
<keyword evidence="6 11" id="KW-0995">Kinetochore</keyword>
<dbReference type="Pfam" id="PF03801">
    <property type="entry name" value="Ndc80_HEC"/>
    <property type="match status" value="1"/>
</dbReference>
<keyword evidence="4 11" id="KW-0132">Cell division</keyword>
<keyword evidence="9 11" id="KW-0131">Cell cycle</keyword>
<evidence type="ECO:0000256" key="7">
    <source>
        <dbReference type="ARBA" id="ARBA00023054"/>
    </source>
</evidence>
<evidence type="ECO:0000256" key="10">
    <source>
        <dbReference type="ARBA" id="ARBA00023328"/>
    </source>
</evidence>
<keyword evidence="8 11" id="KW-0539">Nucleus</keyword>
<dbReference type="Gene3D" id="1.10.287.1490">
    <property type="match status" value="1"/>
</dbReference>
<proteinExistence type="inferred from homology"/>
<evidence type="ECO:0000256" key="1">
    <source>
        <dbReference type="ARBA" id="ARBA00002772"/>
    </source>
</evidence>
<keyword evidence="3 11" id="KW-0158">Chromosome</keyword>
<comment type="subunit">
    <text evidence="11">Component of the NDC80 complex.</text>
</comment>
<sequence length="728" mass="83070">MSQDTGAWSVRRPRETLGGISANVGIPPPGSSLKRANSTNNGHGRSVSGSRQSLAMSKLNQPMLQRTSSGANLADIGLSSVRRSSSQPRGALNYIPQTPGATRLFPDAERRSSVFRPRQSIAGGITSHHSFFQNTSQPAGVSRDPRPLRDRSFQARMGQELTEYMTQNGFELQMGHVLSPNVMKSPTQKDFNYMFQWLYRRIDPNHKFMKNIDQEVPPILKQLKYPYERSITKSQLAAVGGQNWSTFLGLLYWMMNLAQMVDGFLGNHYTDACLEAGVDVGVDHIVFDFLSTAYRDWLDMDENVTDEDTKRALGPHFDRMAKAFEHSNDKYISQLETLEAENARLQKEIEDLEKSMPDPVELDNQYNTMEEDRVELERWYTKVQQRLDKRNNEIQGIGEALDQLADEVQEAEGERRGLQEAVDAKGISMQDIDRMNSDRTRLQHNIKLAGKRLEEVKRNVAEREVEANRRLEELEHLVHKYNTLGYKIAMIPASATNARGKEYELQMTVNEGPDFTSTNFSASRNTPPSAERLLVDATTGYQPDHVLNLDLRGRISGVFSSLREEIAERRTGVMDSIMHDQELLEAMEDAIEEKRKEVEALKHRVRLAEAEYDKTKEAKNTEQMTLDAQIEKMEDELSKIRSGLSESVQVLEQREDNITIEYEQLVHRASALREELHTETDRMLNDVVKFKMHIQKGLEDYESFVADELERELGVDDGKDDTRAMDWS</sequence>
<dbReference type="InterPro" id="IPR038273">
    <property type="entry name" value="Ndc80_sf"/>
</dbReference>
<dbReference type="GO" id="GO:0031262">
    <property type="term" value="C:Ndc80 complex"/>
    <property type="evidence" value="ECO:0007669"/>
    <property type="project" value="UniProtKB-UniRule"/>
</dbReference>
<dbReference type="InterPro" id="IPR057091">
    <property type="entry name" value="NDC80_loop"/>
</dbReference>
<dbReference type="GO" id="GO:0005634">
    <property type="term" value="C:nucleus"/>
    <property type="evidence" value="ECO:0007669"/>
    <property type="project" value="UniProtKB-SubCell"/>
</dbReference>
<evidence type="ECO:0000256" key="12">
    <source>
        <dbReference type="SAM" id="Coils"/>
    </source>
</evidence>
<evidence type="ECO:0000256" key="4">
    <source>
        <dbReference type="ARBA" id="ARBA00022618"/>
    </source>
</evidence>
<name>A0A168D4J2_9HYPO</name>
<gene>
    <name evidence="16" type="ORF">AAL_03310</name>
</gene>
<dbReference type="GO" id="GO:0051301">
    <property type="term" value="P:cell division"/>
    <property type="evidence" value="ECO:0007669"/>
    <property type="project" value="UniProtKB-UniRule"/>
</dbReference>
<dbReference type="PANTHER" id="PTHR10643:SF2">
    <property type="entry name" value="KINETOCHORE PROTEIN NDC80 HOMOLOG"/>
    <property type="match status" value="1"/>
</dbReference>
<dbReference type="Gene3D" id="1.10.418.30">
    <property type="entry name" value="Ncd80 complex, Ncd80 subunit"/>
    <property type="match status" value="1"/>
</dbReference>
<evidence type="ECO:0000313" key="17">
    <source>
        <dbReference type="Proteomes" id="UP000078544"/>
    </source>
</evidence>
<dbReference type="Proteomes" id="UP000078544">
    <property type="component" value="Unassembled WGS sequence"/>
</dbReference>
<comment type="subcellular location">
    <subcellularLocation>
        <location evidence="11">Chromosome</location>
        <location evidence="11">Centromere</location>
        <location evidence="11">Kinetochore</location>
    </subcellularLocation>
    <subcellularLocation>
        <location evidence="11">Nucleus</location>
    </subcellularLocation>
</comment>
<comment type="similarity">
    <text evidence="2 11">Belongs to the NDC80/HEC1 family.</text>
</comment>
<dbReference type="InterPro" id="IPR055260">
    <property type="entry name" value="Ndc80_CH"/>
</dbReference>
<feature type="coiled-coil region" evidence="12">
    <location>
        <begin position="387"/>
        <end position="477"/>
    </location>
</feature>
<feature type="coiled-coil region" evidence="12">
    <location>
        <begin position="577"/>
        <end position="636"/>
    </location>
</feature>
<keyword evidence="10 11" id="KW-0137">Centromere</keyword>
<keyword evidence="7 12" id="KW-0175">Coiled coil</keyword>
<dbReference type="GO" id="GO:0051315">
    <property type="term" value="P:attachment of mitotic spindle microtubules to kinetochore"/>
    <property type="evidence" value="ECO:0007669"/>
    <property type="project" value="UniProtKB-UniRule"/>
</dbReference>
<dbReference type="FunFam" id="1.10.418.30:FF:000001">
    <property type="entry name" value="Probable kinetochore protein ndc80"/>
    <property type="match status" value="1"/>
</dbReference>
<evidence type="ECO:0000256" key="5">
    <source>
        <dbReference type="ARBA" id="ARBA00022776"/>
    </source>
</evidence>
<dbReference type="STRING" id="1081109.A0A168D4J2"/>
<feature type="compositionally biased region" description="Polar residues" evidence="13">
    <location>
        <begin position="34"/>
        <end position="52"/>
    </location>
</feature>
<evidence type="ECO:0000256" key="8">
    <source>
        <dbReference type="ARBA" id="ARBA00023242"/>
    </source>
</evidence>
<evidence type="ECO:0000313" key="16">
    <source>
        <dbReference type="EMBL" id="KZZ97346.1"/>
    </source>
</evidence>
<comment type="caution">
    <text evidence="16">The sequence shown here is derived from an EMBL/GenBank/DDBJ whole genome shotgun (WGS) entry which is preliminary data.</text>
</comment>
<feature type="coiled-coil region" evidence="12">
    <location>
        <begin position="321"/>
        <end position="355"/>
    </location>
</feature>
<dbReference type="AlphaFoldDB" id="A0A168D4J2"/>
<reference evidence="16 17" key="1">
    <citation type="journal article" date="2016" name="Genome Biol. Evol.">
        <title>Divergent and convergent evolution of fungal pathogenicity.</title>
        <authorList>
            <person name="Shang Y."/>
            <person name="Xiao G."/>
            <person name="Zheng P."/>
            <person name="Cen K."/>
            <person name="Zhan S."/>
            <person name="Wang C."/>
        </authorList>
    </citation>
    <scope>NUCLEOTIDE SEQUENCE [LARGE SCALE GENOMIC DNA]</scope>
    <source>
        <strain evidence="16 17">RCEF 2490</strain>
    </source>
</reference>
<feature type="domain" description="Kinetochore protein NDC80 loop region" evidence="15">
    <location>
        <begin position="443"/>
        <end position="516"/>
    </location>
</feature>
<dbReference type="Pfam" id="PF24487">
    <property type="entry name" value="NDC80_loop"/>
    <property type="match status" value="1"/>
</dbReference>
<dbReference type="InterPro" id="IPR005550">
    <property type="entry name" value="Kinetochore_Ndc80"/>
</dbReference>
<dbReference type="EMBL" id="AZGY01000006">
    <property type="protein sequence ID" value="KZZ97346.1"/>
    <property type="molecule type" value="Genomic_DNA"/>
</dbReference>
<evidence type="ECO:0000256" key="13">
    <source>
        <dbReference type="SAM" id="MobiDB-lite"/>
    </source>
</evidence>
<accession>A0A168D4J2</accession>
<evidence type="ECO:0000256" key="6">
    <source>
        <dbReference type="ARBA" id="ARBA00022838"/>
    </source>
</evidence>
<dbReference type="OrthoDB" id="7459479at2759"/>
<evidence type="ECO:0000256" key="3">
    <source>
        <dbReference type="ARBA" id="ARBA00022454"/>
    </source>
</evidence>
<evidence type="ECO:0000256" key="11">
    <source>
        <dbReference type="RuleBase" id="RU368072"/>
    </source>
</evidence>
<feature type="region of interest" description="Disordered" evidence="13">
    <location>
        <begin position="81"/>
        <end position="103"/>
    </location>
</feature>
<protein>
    <recommendedName>
        <fullName evidence="11">Kinetochore protein NDC80</fullName>
    </recommendedName>
</protein>
<keyword evidence="17" id="KW-1185">Reference proteome</keyword>
<comment type="function">
    <text evidence="1 11">Acts as a component of the essential kinetochore-associated NDC80 complex, which is required for chromosome segregation and spindle checkpoint activity.</text>
</comment>
<keyword evidence="5 11" id="KW-0498">Mitosis</keyword>
<evidence type="ECO:0000259" key="14">
    <source>
        <dbReference type="Pfam" id="PF03801"/>
    </source>
</evidence>
<dbReference type="PANTHER" id="PTHR10643">
    <property type="entry name" value="KINETOCHORE PROTEIN NDC80"/>
    <property type="match status" value="1"/>
</dbReference>
<evidence type="ECO:0000256" key="2">
    <source>
        <dbReference type="ARBA" id="ARBA00007050"/>
    </source>
</evidence>